<feature type="compositionally biased region" description="Polar residues" evidence="9">
    <location>
        <begin position="786"/>
        <end position="798"/>
    </location>
</feature>
<dbReference type="GO" id="GO:0070530">
    <property type="term" value="F:K63-linked polyubiquitin modification-dependent protein binding"/>
    <property type="evidence" value="ECO:0007669"/>
    <property type="project" value="TreeGrafter"/>
</dbReference>
<dbReference type="InterPro" id="IPR026254">
    <property type="entry name" value="RNF31-like"/>
</dbReference>
<feature type="compositionally biased region" description="Basic and acidic residues" evidence="9">
    <location>
        <begin position="488"/>
        <end position="501"/>
    </location>
</feature>
<dbReference type="Pfam" id="PF18091">
    <property type="entry name" value="E3_UbLigase_RBR"/>
    <property type="match status" value="1"/>
</dbReference>
<dbReference type="PROSITE" id="PS51873">
    <property type="entry name" value="TRIAD"/>
    <property type="match status" value="1"/>
</dbReference>
<dbReference type="Gene3D" id="1.20.120.1750">
    <property type="match status" value="1"/>
</dbReference>
<feature type="region of interest" description="Disordered" evidence="9">
    <location>
        <begin position="1868"/>
        <end position="1892"/>
    </location>
</feature>
<evidence type="ECO:0000256" key="9">
    <source>
        <dbReference type="SAM" id="MobiDB-lite"/>
    </source>
</evidence>
<evidence type="ECO:0000256" key="7">
    <source>
        <dbReference type="ARBA" id="ARBA00022833"/>
    </source>
</evidence>
<keyword evidence="4" id="KW-0677">Repeat</keyword>
<dbReference type="InterPro" id="IPR001876">
    <property type="entry name" value="Znf_RanBP2"/>
</dbReference>
<dbReference type="InterPro" id="IPR000315">
    <property type="entry name" value="Znf_B-box"/>
</dbReference>
<feature type="compositionally biased region" description="Low complexity" evidence="9">
    <location>
        <begin position="1079"/>
        <end position="1091"/>
    </location>
</feature>
<feature type="domain" description="RING-type" evidence="12">
    <location>
        <begin position="2231"/>
        <end position="2468"/>
    </location>
</feature>
<feature type="compositionally biased region" description="Polar residues" evidence="9">
    <location>
        <begin position="1578"/>
        <end position="1596"/>
    </location>
</feature>
<feature type="region of interest" description="Disordered" evidence="9">
    <location>
        <begin position="631"/>
        <end position="655"/>
    </location>
</feature>
<evidence type="ECO:0008006" key="15">
    <source>
        <dbReference type="Google" id="ProtNLM"/>
    </source>
</evidence>
<gene>
    <name evidence="13" type="ORF">PSYICH_LOCUS9226</name>
</gene>
<keyword evidence="14" id="KW-1185">Reference proteome</keyword>
<feature type="region of interest" description="Disordered" evidence="9">
    <location>
        <begin position="1"/>
        <end position="53"/>
    </location>
</feature>
<dbReference type="GO" id="GO:1990450">
    <property type="term" value="F:linear polyubiquitin binding"/>
    <property type="evidence" value="ECO:0007669"/>
    <property type="project" value="TreeGrafter"/>
</dbReference>
<dbReference type="SMART" id="SM00547">
    <property type="entry name" value="ZnF_RBZ"/>
    <property type="match status" value="1"/>
</dbReference>
<feature type="compositionally biased region" description="Low complexity" evidence="9">
    <location>
        <begin position="1385"/>
        <end position="1395"/>
    </location>
</feature>
<name>A0A9P0D226_9CUCU</name>
<feature type="compositionally biased region" description="Low complexity" evidence="9">
    <location>
        <begin position="1187"/>
        <end position="1198"/>
    </location>
</feature>
<dbReference type="PANTHER" id="PTHR16004">
    <property type="entry name" value="RING FINGER PROTEIN 31-RELATED"/>
    <property type="match status" value="1"/>
</dbReference>
<keyword evidence="3" id="KW-0479">Metal-binding</keyword>
<dbReference type="Gene3D" id="1.10.8.10">
    <property type="entry name" value="DNA helicase RuvA subunit, C-terminal domain"/>
    <property type="match status" value="1"/>
</dbReference>
<feature type="compositionally biased region" description="Polar residues" evidence="9">
    <location>
        <begin position="1739"/>
        <end position="1765"/>
    </location>
</feature>
<dbReference type="GO" id="GO:0008270">
    <property type="term" value="F:zinc ion binding"/>
    <property type="evidence" value="ECO:0007669"/>
    <property type="project" value="UniProtKB-KW"/>
</dbReference>
<accession>A0A9P0D226</accession>
<dbReference type="InterPro" id="IPR047540">
    <property type="entry name" value="BRcat_RBR_RNF31-like"/>
</dbReference>
<feature type="domain" description="RING-type" evidence="10">
    <location>
        <begin position="2235"/>
        <end position="2284"/>
    </location>
</feature>
<dbReference type="Gene3D" id="6.10.140.1100">
    <property type="match status" value="1"/>
</dbReference>
<dbReference type="OrthoDB" id="9978677at2759"/>
<dbReference type="InterPro" id="IPR002867">
    <property type="entry name" value="IBR_dom"/>
</dbReference>
<dbReference type="PROSITE" id="PS50089">
    <property type="entry name" value="ZF_RING_2"/>
    <property type="match status" value="1"/>
</dbReference>
<feature type="region of interest" description="Disordered" evidence="9">
    <location>
        <begin position="1473"/>
        <end position="1598"/>
    </location>
</feature>
<reference evidence="13" key="1">
    <citation type="submission" date="2022-01" db="EMBL/GenBank/DDBJ databases">
        <authorList>
            <person name="King R."/>
        </authorList>
    </citation>
    <scope>NUCLEOTIDE SEQUENCE</scope>
</reference>
<dbReference type="CDD" id="cd20337">
    <property type="entry name" value="BRcat_RBR_HOIP"/>
    <property type="match status" value="1"/>
</dbReference>
<feature type="compositionally biased region" description="Basic and acidic residues" evidence="9">
    <location>
        <begin position="634"/>
        <end position="650"/>
    </location>
</feature>
<dbReference type="Proteomes" id="UP001153636">
    <property type="component" value="Chromosome 3"/>
</dbReference>
<feature type="compositionally biased region" description="Polar residues" evidence="9">
    <location>
        <begin position="1433"/>
        <end position="1444"/>
    </location>
</feature>
<feature type="compositionally biased region" description="Polar residues" evidence="9">
    <location>
        <begin position="762"/>
        <end position="776"/>
    </location>
</feature>
<evidence type="ECO:0000313" key="13">
    <source>
        <dbReference type="EMBL" id="CAH1108872.1"/>
    </source>
</evidence>
<protein>
    <recommendedName>
        <fullName evidence="15">RBR-type E3 ubiquitin transferase</fullName>
    </recommendedName>
</protein>
<dbReference type="CDD" id="cd20351">
    <property type="entry name" value="Rcat_RBR_HOIP"/>
    <property type="match status" value="1"/>
</dbReference>
<feature type="compositionally biased region" description="Basic and acidic residues" evidence="9">
    <location>
        <begin position="180"/>
        <end position="193"/>
    </location>
</feature>
<dbReference type="GO" id="GO:0036435">
    <property type="term" value="F:K48-linked polyubiquitin modification-dependent protein binding"/>
    <property type="evidence" value="ECO:0007669"/>
    <property type="project" value="TreeGrafter"/>
</dbReference>
<evidence type="ECO:0000256" key="8">
    <source>
        <dbReference type="PROSITE-ProRule" id="PRU00024"/>
    </source>
</evidence>
<evidence type="ECO:0000256" key="4">
    <source>
        <dbReference type="ARBA" id="ARBA00022737"/>
    </source>
</evidence>
<feature type="compositionally biased region" description="Basic residues" evidence="9">
    <location>
        <begin position="745"/>
        <end position="761"/>
    </location>
</feature>
<feature type="compositionally biased region" description="Low complexity" evidence="9">
    <location>
        <begin position="1565"/>
        <end position="1577"/>
    </location>
</feature>
<evidence type="ECO:0000256" key="5">
    <source>
        <dbReference type="ARBA" id="ARBA00022771"/>
    </source>
</evidence>
<dbReference type="Pfam" id="PF22191">
    <property type="entry name" value="IBR_1"/>
    <property type="match status" value="1"/>
</dbReference>
<feature type="compositionally biased region" description="Polar residues" evidence="9">
    <location>
        <begin position="1516"/>
        <end position="1557"/>
    </location>
</feature>
<feature type="region of interest" description="Disordered" evidence="9">
    <location>
        <begin position="2015"/>
        <end position="2077"/>
    </location>
</feature>
<dbReference type="GO" id="GO:0097039">
    <property type="term" value="P:protein linear polyubiquitination"/>
    <property type="evidence" value="ECO:0007669"/>
    <property type="project" value="TreeGrafter"/>
</dbReference>
<evidence type="ECO:0000256" key="2">
    <source>
        <dbReference type="ARBA" id="ARBA00022679"/>
    </source>
</evidence>
<feature type="region of interest" description="Disordered" evidence="9">
    <location>
        <begin position="1065"/>
        <end position="1099"/>
    </location>
</feature>
<feature type="compositionally biased region" description="Basic and acidic residues" evidence="9">
    <location>
        <begin position="451"/>
        <end position="480"/>
    </location>
</feature>
<feature type="compositionally biased region" description="Polar residues" evidence="9">
    <location>
        <begin position="211"/>
        <end position="220"/>
    </location>
</feature>
<feature type="compositionally biased region" description="Polar residues" evidence="9">
    <location>
        <begin position="247"/>
        <end position="256"/>
    </location>
</feature>
<dbReference type="InterPro" id="IPR041031">
    <property type="entry name" value="RNF31_C"/>
</dbReference>
<feature type="compositionally biased region" description="Basic residues" evidence="9">
    <location>
        <begin position="423"/>
        <end position="437"/>
    </location>
</feature>
<keyword evidence="2" id="KW-0808">Transferase</keyword>
<feature type="compositionally biased region" description="Polar residues" evidence="9">
    <location>
        <begin position="1875"/>
        <end position="1892"/>
    </location>
</feature>
<feature type="compositionally biased region" description="Acidic residues" evidence="9">
    <location>
        <begin position="2128"/>
        <end position="2153"/>
    </location>
</feature>
<dbReference type="SMART" id="SM00647">
    <property type="entry name" value="IBR"/>
    <property type="match status" value="2"/>
</dbReference>
<feature type="compositionally biased region" description="Low complexity" evidence="9">
    <location>
        <begin position="1367"/>
        <end position="1377"/>
    </location>
</feature>
<sequence length="2603" mass="292861">MNISNPSTRLRMARNMPQWVNKTGVSGHPPPPIPKEGNSATKSGPKKKPPIEEPEYEVIEFGQYCNTPPLPVKINNKKKEDGNHCQLCGSSMPSVRCEECKQIFCLSCDDMYHRHPKRQTHTRRRLEQTIRPPLPPKGEPFLAPVPPPRRHRRAGSAGPSPCQSPIPGRHAQVSRSSTLPRKDNGFSLKDKLSNLKRGMLGNRPLPPTPSSPQSDVSSPTDPGRRLVPSPSPSLQQRYRQHQLAMRGTSSNLSDFDQNSRDSGYPDWEVDQWNGRGRTGSVSGASDIGRRMQRKMSNMSCPPSERAVSHSSSVFDLNNPMMHHHHHPGFMPLQQAQSMANLNYPNPCCQVPWANQFGYDQQHHGSNLSLNMPPGYMVNPGWMGPWHGAPTAPMYPYPVPMANMHPGIQPYNHSRPASPTQSIKSRKSTLSRKSRKKYKEIEDTDDEDMDLDDRRSNFSHMDRSERKSSRGRFAIKDKPSRETNSMSRELLRRSIDRRDSVPRSKQSIHTPSSDTDDEDSTSSNRNHLKVDSINEENGSEYDNVNTVENTKSFDEKWECEHCTFVNEAGTRVCQVCCKTSNANTVKKEGNFKDQTQNKNKLELKDHVQANISSDDFSRDFSETESLLNKLGKLKTSSDQENKSQLDVKKGEEEESFSQPKVIEMVLTNNAENVSTNLSMETKSVGVSSLSDSSEVQKNTISQCSFERDKDKKTEKTVVSTSTGTSPPPQNMSTQTYEELPVDTNNAKKHSGRLSSRSRRYNLKRSQSLHSPASQGYSDWSPIHRSPSRMSCTSDSQSLPGSREPSPIPYEEDLPFDRYRHVKQRPPHPDIRLTHSIMDLRKPELYRRPSQIDLGYYRMDDFNPSHLRPETFQRPLERDFVRPTENGHDNFRASGMELVKLLREAEQYKYTADELQASLLHCKDKHPIEWLKEHWEKTISSVQTLATQMGREGPINIVGTVSETEARDALRKHKGNLWPSVEECVEQRQRKYADLASRGDYSREDIITALTANHGDLEAAYNELSKMQLKPFLMRIWGPPVGNDNEAGNEGVNLKAIGGEDISASDKMAKTETKAVSNNAPVSDSSSPQVSTSENLLPNSVETSSKLKNENTVLDNIESEILKSLEDIKNLSIHLDNQRDNNINAIEESDRSKVNLKEVVTENLEEKTTSESTKNTKELVKQSVENLKNLQENENNVENDTNNKEHKKGKHKAYVEKSSTVIHVTDGNYIPQTSNEGFQSPSTSDTESNDDLQNHEFLDALDTNPEIIFKEALTSDRENEVSKDDSLTKVPKETKINNLKRKNSISTLNIVLIDKNTQIGENAHQVRDAPLLQNKSDELSVDNEILESNASIILKPRVYDQHSEPLHKSQTTSATTSQSNSVIQDKNIINSSSSSNSKDATKIESTAHNSNSDHLHQSQSTSSTTASQSISTIQDKNVINSSYPSNNKDAIEIESRTQDQNSDCLQQSQSISFTTASQSNSVIQDKNAVNSSSPSNNKETTIIESKAQDPNSDDLHQSRPTSSTTASQSNSVIQDKNIINSSYQPNNNDSTKIESTAQYPNVDRLHQSQSTTSTTTSQSNSVIQDKNVIYSSHPSNSKDVTEIEPMAQDPNSQSSFVTTAIQSNTVIQDKNAINHNSSNNKEPQKNNEVPIGLNDQIDLVTKKSNPQQNADSREDSMVASTLLNNNQNENLVNNLLNSNTQSLEVQLVQNDQIKQDHLLHDSEIEQLESNQKSTDNKDQNNDATNRQTLDVNDVNDSTIISDNSSAPIEQVTAQNQLTVNPIENSAIFKKDPSPNTDTTFQQAAYLPGKNSFKIKRKKHVKRKNRPVTRSSTLKQINKDSNIVLNAPINKSDSNSSDAELPLYQQKCASKHNEKNKSATLKPQVSQEITKSPNESIKVSTQVQIPQNQLTVLAVRKPSKIPLLKQRSGSLTNNGASQLSQTPNISKIPVRNDSFKQKKTLPTEIRDGKIANEESNRIYTDKVQEYLNMLPEPSTSVISSNSSSPDLPQTISDQPTAEIAPAVKPTNKMLSTNRNSFDSTTSSKQLSYTKSLDNDSESSVSDSNIDELLEGEDSFGDNRDYEDIIESESEDYDDIERINTNIEKLNYNLSVDEGLLEKGKRRDLRHYSIEETCESDEYSESEEEIEVEEEESEEGNDADKNLENRNDDEVFNQKPITDIEQLQRQARMFLAEGQVETYDQAELATTLMTLNFSAEEALEAVKDCNSIDAAIAFLQQDCELCAGKFPMKQIISMLKCTHRCCQECAKNYFTVQITDRSIMDCNCPFCKQPDLTRDVNEDDITEYFGNLDILLKGIIDEPVHELFQRKLRDRTLMQDPHFKWCIQCSSGFIAHPRQKRLICPDCKSVTCASCRRPWEKQHEGITCEKFAEWKEANDPDNQASGVTKHLAENGIDCPKCKFKYSLSKGGCMHFTCTQCKHEFCYGCGKPFMMGAKCTVSQYCAKLGLHAHHPRNCLFYLRDKEPQELEQLLKENQVEFKIVTETEENASAALKCLIPLQKETPNGLIDSVCNNEVLPNQAGLCRLHYIEYLVGLIGRHKLDPVPILDLVEVSQELRRRGRELPERGPWCDDQEYKSMCAKIVMDQIPLE</sequence>
<evidence type="ECO:0000256" key="3">
    <source>
        <dbReference type="ARBA" id="ARBA00022723"/>
    </source>
</evidence>
<dbReference type="InterPro" id="IPR001841">
    <property type="entry name" value="Znf_RING"/>
</dbReference>
<feature type="region of interest" description="Disordered" evidence="9">
    <location>
        <begin position="1227"/>
        <end position="1248"/>
    </location>
</feature>
<feature type="compositionally biased region" description="Low complexity" evidence="9">
    <location>
        <begin position="1415"/>
        <end position="1432"/>
    </location>
</feature>
<dbReference type="InterPro" id="IPR047542">
    <property type="entry name" value="Rcat_RBR_RNF31-like"/>
</dbReference>
<feature type="region of interest" description="Disordered" evidence="9">
    <location>
        <begin position="1361"/>
        <end position="1444"/>
    </location>
</feature>
<feature type="region of interest" description="Disordered" evidence="9">
    <location>
        <begin position="1187"/>
        <end position="1212"/>
    </location>
</feature>
<feature type="compositionally biased region" description="Low complexity" evidence="9">
    <location>
        <begin position="1990"/>
        <end position="2005"/>
    </location>
</feature>
<dbReference type="PROSITE" id="PS50119">
    <property type="entry name" value="ZF_BBOX"/>
    <property type="match status" value="1"/>
</dbReference>
<proteinExistence type="inferred from homology"/>
<dbReference type="PROSITE" id="PS01358">
    <property type="entry name" value="ZF_RANBP2_1"/>
    <property type="match status" value="1"/>
</dbReference>
<dbReference type="Pfam" id="PF01485">
    <property type="entry name" value="IBR"/>
    <property type="match status" value="1"/>
</dbReference>
<feature type="region of interest" description="Disordered" evidence="9">
    <location>
        <begin position="116"/>
        <end position="288"/>
    </location>
</feature>
<evidence type="ECO:0000256" key="6">
    <source>
        <dbReference type="ARBA" id="ARBA00022786"/>
    </source>
</evidence>
<feature type="compositionally biased region" description="Basic and acidic residues" evidence="9">
    <location>
        <begin position="2154"/>
        <end position="2165"/>
    </location>
</feature>
<dbReference type="InterPro" id="IPR047543">
    <property type="entry name" value="Bbox1_RNF31-like"/>
</dbReference>
<organism evidence="13 14">
    <name type="scientific">Psylliodes chrysocephalus</name>
    <dbReference type="NCBI Taxonomy" id="3402493"/>
    <lineage>
        <taxon>Eukaryota</taxon>
        <taxon>Metazoa</taxon>
        <taxon>Ecdysozoa</taxon>
        <taxon>Arthropoda</taxon>
        <taxon>Hexapoda</taxon>
        <taxon>Insecta</taxon>
        <taxon>Pterygota</taxon>
        <taxon>Neoptera</taxon>
        <taxon>Endopterygota</taxon>
        <taxon>Coleoptera</taxon>
        <taxon>Polyphaga</taxon>
        <taxon>Cucujiformia</taxon>
        <taxon>Chrysomeloidea</taxon>
        <taxon>Chrysomelidae</taxon>
        <taxon>Galerucinae</taxon>
        <taxon>Alticini</taxon>
        <taxon>Psylliodes</taxon>
    </lineage>
</organism>
<feature type="compositionally biased region" description="Low complexity" evidence="9">
    <location>
        <begin position="685"/>
        <end position="694"/>
    </location>
</feature>
<keyword evidence="7" id="KW-0862">Zinc</keyword>
<feature type="compositionally biased region" description="Acidic residues" evidence="9">
    <location>
        <begin position="441"/>
        <end position="450"/>
    </location>
</feature>
<dbReference type="GO" id="GO:0071797">
    <property type="term" value="C:LUBAC complex"/>
    <property type="evidence" value="ECO:0007669"/>
    <property type="project" value="InterPro"/>
</dbReference>
<feature type="region of interest" description="Disordered" evidence="9">
    <location>
        <begin position="1725"/>
        <end position="1765"/>
    </location>
</feature>
<feature type="region of interest" description="Disordered" evidence="9">
    <location>
        <begin position="685"/>
        <end position="812"/>
    </location>
</feature>
<feature type="compositionally biased region" description="Polar residues" evidence="9">
    <location>
        <begin position="410"/>
        <end position="420"/>
    </location>
</feature>
<feature type="compositionally biased region" description="Basic and acidic residues" evidence="9">
    <location>
        <begin position="704"/>
        <end position="714"/>
    </location>
</feature>
<feature type="compositionally biased region" description="Acidic residues" evidence="9">
    <location>
        <begin position="2061"/>
        <end position="2072"/>
    </location>
</feature>
<feature type="region of interest" description="Disordered" evidence="9">
    <location>
        <begin position="1990"/>
        <end position="2009"/>
    </location>
</feature>
<feature type="compositionally biased region" description="Polar residues" evidence="9">
    <location>
        <begin position="1473"/>
        <end position="1501"/>
    </location>
</feature>
<comment type="similarity">
    <text evidence="1">Belongs to the RBR family.</text>
</comment>
<dbReference type="SUPFAM" id="SSF57850">
    <property type="entry name" value="RING/U-box"/>
    <property type="match status" value="3"/>
</dbReference>
<dbReference type="InterPro" id="IPR044066">
    <property type="entry name" value="TRIAD_supradom"/>
</dbReference>
<dbReference type="InterPro" id="IPR032065">
    <property type="entry name" value="RNF31-UBA"/>
</dbReference>
<dbReference type="EMBL" id="OV651815">
    <property type="protein sequence ID" value="CAH1108872.1"/>
    <property type="molecule type" value="Genomic_DNA"/>
</dbReference>
<feature type="compositionally biased region" description="Pro residues" evidence="9">
    <location>
        <begin position="132"/>
        <end position="147"/>
    </location>
</feature>
<keyword evidence="6" id="KW-0833">Ubl conjugation pathway</keyword>
<feature type="domain" description="B box-type" evidence="11">
    <location>
        <begin position="80"/>
        <end position="126"/>
    </location>
</feature>
<feature type="region of interest" description="Disordered" evidence="9">
    <location>
        <begin position="2128"/>
        <end position="2167"/>
    </location>
</feature>
<evidence type="ECO:0000259" key="11">
    <source>
        <dbReference type="PROSITE" id="PS50119"/>
    </source>
</evidence>
<feature type="region of interest" description="Disordered" evidence="9">
    <location>
        <begin position="407"/>
        <end position="543"/>
    </location>
</feature>
<keyword evidence="5 8" id="KW-0863">Zinc-finger</keyword>
<evidence type="ECO:0000256" key="1">
    <source>
        <dbReference type="ARBA" id="ARBA00008278"/>
    </source>
</evidence>
<evidence type="ECO:0000313" key="14">
    <source>
        <dbReference type="Proteomes" id="UP001153636"/>
    </source>
</evidence>
<evidence type="ECO:0000259" key="12">
    <source>
        <dbReference type="PROSITE" id="PS51873"/>
    </source>
</evidence>
<dbReference type="PANTHER" id="PTHR16004:SF2">
    <property type="entry name" value="E3 UBIQUITIN-PROTEIN LIGASE LUBEL"/>
    <property type="match status" value="1"/>
</dbReference>
<dbReference type="Pfam" id="PF16678">
    <property type="entry name" value="UBA_HOIP"/>
    <property type="match status" value="1"/>
</dbReference>
<evidence type="ECO:0000259" key="10">
    <source>
        <dbReference type="PROSITE" id="PS50089"/>
    </source>
</evidence>
<dbReference type="GO" id="GO:0061630">
    <property type="term" value="F:ubiquitin protein ligase activity"/>
    <property type="evidence" value="ECO:0007669"/>
    <property type="project" value="TreeGrafter"/>
</dbReference>
<feature type="compositionally biased region" description="Polar residues" evidence="9">
    <location>
        <begin position="1228"/>
        <end position="1244"/>
    </location>
</feature>
<feature type="compositionally biased region" description="Polar residues" evidence="9">
    <location>
        <begin position="2025"/>
        <end position="2047"/>
    </location>
</feature>
<dbReference type="CDD" id="cd19815">
    <property type="entry name" value="Bbox1_HOIP"/>
    <property type="match status" value="1"/>
</dbReference>